<comment type="pathway">
    <text evidence="7">Carbohydrate acid metabolism; 2-dehydro-3-deoxy-D-gluconate degradation; D-glyceraldehyde 3-phosphate and pyruvate from 2-dehydro-3-deoxy-D-gluconate: step 1/2.</text>
</comment>
<evidence type="ECO:0000256" key="14">
    <source>
        <dbReference type="ARBA" id="ARBA00080545"/>
    </source>
</evidence>
<name>A0AAN1WH87_9GAMM</name>
<dbReference type="InterPro" id="IPR029056">
    <property type="entry name" value="Ribokinase-like"/>
</dbReference>
<reference evidence="16 17" key="1">
    <citation type="journal article" date="2022" name="IScience">
        <title>An ultrasensitive nanofiber-based assay for enzymatic hydrolysis and deep-sea microbial degradation of cellulose.</title>
        <authorList>
            <person name="Tsudome M."/>
            <person name="Tachioka M."/>
            <person name="Miyazaki M."/>
            <person name="Uchimura K."/>
            <person name="Tsuda M."/>
            <person name="Takaki Y."/>
            <person name="Deguchi S."/>
        </authorList>
    </citation>
    <scope>NUCLEOTIDE SEQUENCE [LARGE SCALE GENOMIC DNA]</scope>
    <source>
        <strain evidence="16 17">GE09</strain>
    </source>
</reference>
<dbReference type="GO" id="GO:0005524">
    <property type="term" value="F:ATP binding"/>
    <property type="evidence" value="ECO:0007669"/>
    <property type="project" value="UniProtKB-KW"/>
</dbReference>
<evidence type="ECO:0000256" key="12">
    <source>
        <dbReference type="ARBA" id="ARBA00067931"/>
    </source>
</evidence>
<keyword evidence="17" id="KW-1185">Reference proteome</keyword>
<evidence type="ECO:0000256" key="10">
    <source>
        <dbReference type="ARBA" id="ARBA00054997"/>
    </source>
</evidence>
<dbReference type="GO" id="GO:0008673">
    <property type="term" value="F:2-dehydro-3-deoxygluconokinase activity"/>
    <property type="evidence" value="ECO:0007669"/>
    <property type="project" value="UniProtKB-EC"/>
</dbReference>
<evidence type="ECO:0000256" key="6">
    <source>
        <dbReference type="ARBA" id="ARBA00023277"/>
    </source>
</evidence>
<comment type="function">
    <text evidence="10">Catalyzes the phosphorylation of 2-keto-3-deoxygluconate (KDG) to produce 2-keto-3-deoxy-6-phosphogluconate (KDPG).</text>
</comment>
<dbReference type="GO" id="GO:0019698">
    <property type="term" value="P:D-galacturonate catabolic process"/>
    <property type="evidence" value="ECO:0007669"/>
    <property type="project" value="TreeGrafter"/>
</dbReference>
<proteinExistence type="inferred from homology"/>
<dbReference type="GO" id="GO:0042840">
    <property type="term" value="P:D-glucuronate catabolic process"/>
    <property type="evidence" value="ECO:0007669"/>
    <property type="project" value="TreeGrafter"/>
</dbReference>
<keyword evidence="2 16" id="KW-0808">Transferase</keyword>
<dbReference type="InterPro" id="IPR050306">
    <property type="entry name" value="PfkB_Carbo_kinase"/>
</dbReference>
<evidence type="ECO:0000256" key="3">
    <source>
        <dbReference type="ARBA" id="ARBA00022741"/>
    </source>
</evidence>
<dbReference type="SUPFAM" id="SSF53613">
    <property type="entry name" value="Ribokinase-like"/>
    <property type="match status" value="1"/>
</dbReference>
<gene>
    <name evidence="16" type="ORF">MARGE09_P1771</name>
</gene>
<keyword evidence="5" id="KW-0067">ATP-binding</keyword>
<evidence type="ECO:0000256" key="5">
    <source>
        <dbReference type="ARBA" id="ARBA00022840"/>
    </source>
</evidence>
<dbReference type="GO" id="GO:0006974">
    <property type="term" value="P:DNA damage response"/>
    <property type="evidence" value="ECO:0007669"/>
    <property type="project" value="TreeGrafter"/>
</dbReference>
<evidence type="ECO:0000256" key="9">
    <source>
        <dbReference type="ARBA" id="ARBA00050729"/>
    </source>
</evidence>
<comment type="similarity">
    <text evidence="1">Belongs to the carbohydrate kinase PfkB family.</text>
</comment>
<dbReference type="PANTHER" id="PTHR43085">
    <property type="entry name" value="HEXOKINASE FAMILY MEMBER"/>
    <property type="match status" value="1"/>
</dbReference>
<dbReference type="CDD" id="cd01166">
    <property type="entry name" value="KdgK"/>
    <property type="match status" value="1"/>
</dbReference>
<dbReference type="GO" id="GO:0005829">
    <property type="term" value="C:cytosol"/>
    <property type="evidence" value="ECO:0007669"/>
    <property type="project" value="TreeGrafter"/>
</dbReference>
<evidence type="ECO:0000313" key="17">
    <source>
        <dbReference type="Proteomes" id="UP001320119"/>
    </source>
</evidence>
<accession>A0AAN1WH87</accession>
<evidence type="ECO:0000256" key="7">
    <source>
        <dbReference type="ARBA" id="ARBA00043951"/>
    </source>
</evidence>
<keyword evidence="3" id="KW-0547">Nucleotide-binding</keyword>
<dbReference type="Pfam" id="PF00294">
    <property type="entry name" value="PfkB"/>
    <property type="match status" value="1"/>
</dbReference>
<protein>
    <recommendedName>
        <fullName evidence="12">2-dehydro-3-deoxygluconokinase</fullName>
        <ecNumber evidence="11">2.7.1.45</ecNumber>
    </recommendedName>
    <alternativeName>
        <fullName evidence="13">2-keto-3-deoxygluconokinase</fullName>
    </alternativeName>
    <alternativeName>
        <fullName evidence="14">3-deoxy-2-oxo-D-gluconate kinase</fullName>
    </alternativeName>
    <alternativeName>
        <fullName evidence="8">KDG kinase</fullName>
    </alternativeName>
</protein>
<dbReference type="KEGG" id="marq:MARGE09_P1771"/>
<keyword evidence="4" id="KW-0418">Kinase</keyword>
<dbReference type="EC" id="2.7.1.45" evidence="11"/>
<evidence type="ECO:0000256" key="1">
    <source>
        <dbReference type="ARBA" id="ARBA00010688"/>
    </source>
</evidence>
<sequence>MLDKTVGFLGECMVELKGSPQKGITQGYAGDTLNTALYFNRLLKATGVKTQYITALGIDAFSCHMLEFIQYEDIKTDFVLRHKDKLPGIYAINVDANGERSFSYWRDQAAAKFYFDEHLNAQIFQALSQLDALYLSGISLAILPDAGLSRLFDLIDSIKANGGAIYFDNNFRPRLWPDLVRARAVYEKVLRQADVALLTLDDEALLFGCNTAEAVLERLAPLNIPEIVIKQGKDACIIARLGSKVSVNAQRIDTPIDTTAAGDSFGAGYLASRMAGGDVCMAAQAGHRLAAAVIQFEGAIVPEINMPKDLVLSA</sequence>
<dbReference type="Gene3D" id="3.40.1190.20">
    <property type="match status" value="1"/>
</dbReference>
<evidence type="ECO:0000256" key="8">
    <source>
        <dbReference type="ARBA" id="ARBA00044254"/>
    </source>
</evidence>
<keyword evidence="6" id="KW-0119">Carbohydrate metabolism</keyword>
<organism evidence="16 17">
    <name type="scientific">Marinagarivorans cellulosilyticus</name>
    <dbReference type="NCBI Taxonomy" id="2721545"/>
    <lineage>
        <taxon>Bacteria</taxon>
        <taxon>Pseudomonadati</taxon>
        <taxon>Pseudomonadota</taxon>
        <taxon>Gammaproteobacteria</taxon>
        <taxon>Cellvibrionales</taxon>
        <taxon>Cellvibrionaceae</taxon>
        <taxon>Marinagarivorans</taxon>
    </lineage>
</organism>
<dbReference type="RefSeq" id="WP_236987036.1">
    <property type="nucleotide sequence ID" value="NZ_AP023086.1"/>
</dbReference>
<evidence type="ECO:0000256" key="4">
    <source>
        <dbReference type="ARBA" id="ARBA00022777"/>
    </source>
</evidence>
<dbReference type="PROSITE" id="PS00584">
    <property type="entry name" value="PFKB_KINASES_2"/>
    <property type="match status" value="1"/>
</dbReference>
<evidence type="ECO:0000256" key="11">
    <source>
        <dbReference type="ARBA" id="ARBA00066369"/>
    </source>
</evidence>
<dbReference type="Proteomes" id="UP001320119">
    <property type="component" value="Chromosome"/>
</dbReference>
<comment type="catalytic activity">
    <reaction evidence="9">
        <text>2-dehydro-3-deoxy-D-gluconate + ATP = 2-dehydro-3-deoxy-6-phospho-D-gluconate + ADP + H(+)</text>
        <dbReference type="Rhea" id="RHEA:14797"/>
        <dbReference type="ChEBI" id="CHEBI:15378"/>
        <dbReference type="ChEBI" id="CHEBI:30616"/>
        <dbReference type="ChEBI" id="CHEBI:57569"/>
        <dbReference type="ChEBI" id="CHEBI:57990"/>
        <dbReference type="ChEBI" id="CHEBI:456216"/>
        <dbReference type="EC" id="2.7.1.45"/>
    </reaction>
</comment>
<evidence type="ECO:0000313" key="16">
    <source>
        <dbReference type="EMBL" id="BCD97570.1"/>
    </source>
</evidence>
<evidence type="ECO:0000259" key="15">
    <source>
        <dbReference type="Pfam" id="PF00294"/>
    </source>
</evidence>
<dbReference type="FunFam" id="3.40.1190.20:FF:000011">
    <property type="entry name" value="2-dehydro-3-deoxygluconokinase, putative"/>
    <property type="match status" value="1"/>
</dbReference>
<evidence type="ECO:0000256" key="13">
    <source>
        <dbReference type="ARBA" id="ARBA00075711"/>
    </source>
</evidence>
<dbReference type="InterPro" id="IPR002173">
    <property type="entry name" value="Carboh/pur_kinase_PfkB_CS"/>
</dbReference>
<dbReference type="PANTHER" id="PTHR43085:SF15">
    <property type="entry name" value="2-DEHYDRO-3-DEOXYGLUCONOKINASE"/>
    <property type="match status" value="1"/>
</dbReference>
<dbReference type="EMBL" id="AP023086">
    <property type="protein sequence ID" value="BCD97570.1"/>
    <property type="molecule type" value="Genomic_DNA"/>
</dbReference>
<feature type="domain" description="Carbohydrate kinase PfkB" evidence="15">
    <location>
        <begin position="14"/>
        <end position="302"/>
    </location>
</feature>
<evidence type="ECO:0000256" key="2">
    <source>
        <dbReference type="ARBA" id="ARBA00022679"/>
    </source>
</evidence>
<dbReference type="AlphaFoldDB" id="A0AAN1WH87"/>
<dbReference type="InterPro" id="IPR011611">
    <property type="entry name" value="PfkB_dom"/>
</dbReference>